<evidence type="ECO:0000313" key="2">
    <source>
        <dbReference type="Proteomes" id="UP000050792"/>
    </source>
</evidence>
<name>A0AA85FDZ5_9TREM</name>
<reference evidence="3" key="2">
    <citation type="submission" date="2023-11" db="UniProtKB">
        <authorList>
            <consortium name="WormBaseParasite"/>
        </authorList>
    </citation>
    <scope>IDENTIFICATION</scope>
</reference>
<keyword evidence="2" id="KW-1185">Reference proteome</keyword>
<feature type="compositionally biased region" description="Basic and acidic residues" evidence="1">
    <location>
        <begin position="155"/>
        <end position="165"/>
    </location>
</feature>
<feature type="compositionally biased region" description="Acidic residues" evidence="1">
    <location>
        <begin position="262"/>
        <end position="271"/>
    </location>
</feature>
<feature type="region of interest" description="Disordered" evidence="1">
    <location>
        <begin position="262"/>
        <end position="438"/>
    </location>
</feature>
<feature type="compositionally biased region" description="Basic and acidic residues" evidence="1">
    <location>
        <begin position="364"/>
        <end position="373"/>
    </location>
</feature>
<feature type="compositionally biased region" description="Polar residues" evidence="1">
    <location>
        <begin position="279"/>
        <end position="297"/>
    </location>
</feature>
<feature type="compositionally biased region" description="Polar residues" evidence="1">
    <location>
        <begin position="228"/>
        <end position="237"/>
    </location>
</feature>
<dbReference type="AlphaFoldDB" id="A0AA85FDZ5"/>
<feature type="compositionally biased region" description="Basic and acidic residues" evidence="1">
    <location>
        <begin position="182"/>
        <end position="203"/>
    </location>
</feature>
<feature type="region of interest" description="Disordered" evidence="1">
    <location>
        <begin position="154"/>
        <end position="243"/>
    </location>
</feature>
<evidence type="ECO:0000313" key="3">
    <source>
        <dbReference type="WBParaSite" id="SRDH1_44100.3"/>
    </source>
</evidence>
<reference evidence="2" key="1">
    <citation type="submission" date="2022-06" db="EMBL/GenBank/DDBJ databases">
        <authorList>
            <person name="Berger JAMES D."/>
            <person name="Berger JAMES D."/>
        </authorList>
    </citation>
    <scope>NUCLEOTIDE SEQUENCE [LARGE SCALE GENOMIC DNA]</scope>
</reference>
<dbReference type="Gene3D" id="3.40.30.10">
    <property type="entry name" value="Glutaredoxin"/>
    <property type="match status" value="1"/>
</dbReference>
<accession>A0AA85FDZ5</accession>
<feature type="compositionally biased region" description="Polar residues" evidence="1">
    <location>
        <begin position="410"/>
        <end position="423"/>
    </location>
</feature>
<evidence type="ECO:0000256" key="1">
    <source>
        <dbReference type="SAM" id="MobiDB-lite"/>
    </source>
</evidence>
<feature type="compositionally biased region" description="Pro residues" evidence="1">
    <location>
        <begin position="304"/>
        <end position="317"/>
    </location>
</feature>
<organism evidence="2 3">
    <name type="scientific">Schistosoma rodhaini</name>
    <dbReference type="NCBI Taxonomy" id="6188"/>
    <lineage>
        <taxon>Eukaryota</taxon>
        <taxon>Metazoa</taxon>
        <taxon>Spiralia</taxon>
        <taxon>Lophotrochozoa</taxon>
        <taxon>Platyhelminthes</taxon>
        <taxon>Trematoda</taxon>
        <taxon>Digenea</taxon>
        <taxon>Strigeidida</taxon>
        <taxon>Schistosomatoidea</taxon>
        <taxon>Schistosomatidae</taxon>
        <taxon>Schistosoma</taxon>
    </lineage>
</organism>
<protein>
    <recommendedName>
        <fullName evidence="4">Polyglutamine tract-binding protein 1</fullName>
    </recommendedName>
</protein>
<feature type="compositionally biased region" description="Polar residues" evidence="1">
    <location>
        <begin position="324"/>
        <end position="363"/>
    </location>
</feature>
<dbReference type="Proteomes" id="UP000050792">
    <property type="component" value="Unassembled WGS sequence"/>
</dbReference>
<dbReference type="WBParaSite" id="SRDH1_44100.3">
    <property type="protein sequence ID" value="SRDH1_44100.3"/>
    <property type="gene ID" value="SRDH1_44100"/>
</dbReference>
<evidence type="ECO:0008006" key="4">
    <source>
        <dbReference type="Google" id="ProtNLM"/>
    </source>
</evidence>
<sequence length="458" mass="51709">MVFQPIFIIGKGWLSMIVLSSRSLFTNNLKDKLSHLTNSMCIYQFTCLCGASYFMQKNSGTLSNVAKKRRKPLSKKFNSRTHCKQVTHSIQTLRSKSSTRFYYWNTKTDDVCWLSPLHPRAKISQPGSIVRANTLRERDAARAAAEAATAAVLAAERKDSRRRSSDSGSNRSGSESEDNDSDEMKESKRSRRETSRSPEHDTNRALFRRNNSSRWQDAESENNHHRSVSNYNDFNESTNEHEAVTQKLSDTANFNEYNQLGDEFDEDEESPDGIPLTENYYNNSHNQNIEVESNLQNSRDEHPPPPTFPPPPPPPPAHLVYPPTQWNRPPESSSLFPSQVKNHTDDQTSGTTTRGWNRPTETSDNNRFRYRDRDRKRRAATLGPLDPMDPASYGDIPRGTWSSGLEGVTGTPSAKTGVDSTASGPLFQQRPYPNPGDVLRANAAAKVHEEEKQDESNN</sequence>
<proteinExistence type="predicted"/>